<dbReference type="EMBL" id="KN826383">
    <property type="protein sequence ID" value="KIK79083.1"/>
    <property type="molecule type" value="Genomic_DNA"/>
</dbReference>
<sequence length="128" mass="14529">IPKLDATGKNWPTWKVKLEHALGVKQLKGYLNGTVLMPTHPAEQHSPVWIPTTTAEELEVADYERAFESWDKKDCIMVKHYIGSSIPNTLFIHLHSKTMGAEYFKALCEQFESQSIAISIEKQCQLGE</sequence>
<dbReference type="STRING" id="930991.A0A0D0CUG4"/>
<organism evidence="1 2">
    <name type="scientific">Paxillus rubicundulus Ve08.2h10</name>
    <dbReference type="NCBI Taxonomy" id="930991"/>
    <lineage>
        <taxon>Eukaryota</taxon>
        <taxon>Fungi</taxon>
        <taxon>Dikarya</taxon>
        <taxon>Basidiomycota</taxon>
        <taxon>Agaricomycotina</taxon>
        <taxon>Agaricomycetes</taxon>
        <taxon>Agaricomycetidae</taxon>
        <taxon>Boletales</taxon>
        <taxon>Paxilineae</taxon>
        <taxon>Paxillaceae</taxon>
        <taxon>Paxillus</taxon>
    </lineage>
</organism>
<reference evidence="1 2" key="1">
    <citation type="submission" date="2014-04" db="EMBL/GenBank/DDBJ databases">
        <authorList>
            <consortium name="DOE Joint Genome Institute"/>
            <person name="Kuo A."/>
            <person name="Kohler A."/>
            <person name="Jargeat P."/>
            <person name="Nagy L.G."/>
            <person name="Floudas D."/>
            <person name="Copeland A."/>
            <person name="Barry K.W."/>
            <person name="Cichocki N."/>
            <person name="Veneault-Fourrey C."/>
            <person name="LaButti K."/>
            <person name="Lindquist E.A."/>
            <person name="Lipzen A."/>
            <person name="Lundell T."/>
            <person name="Morin E."/>
            <person name="Murat C."/>
            <person name="Sun H."/>
            <person name="Tunlid A."/>
            <person name="Henrissat B."/>
            <person name="Grigoriev I.V."/>
            <person name="Hibbett D.S."/>
            <person name="Martin F."/>
            <person name="Nordberg H.P."/>
            <person name="Cantor M.N."/>
            <person name="Hua S.X."/>
        </authorList>
    </citation>
    <scope>NUCLEOTIDE SEQUENCE [LARGE SCALE GENOMIC DNA]</scope>
    <source>
        <strain evidence="1 2">Ve08.2h10</strain>
    </source>
</reference>
<reference evidence="2" key="2">
    <citation type="submission" date="2015-01" db="EMBL/GenBank/DDBJ databases">
        <title>Evolutionary Origins and Diversification of the Mycorrhizal Mutualists.</title>
        <authorList>
            <consortium name="DOE Joint Genome Institute"/>
            <consortium name="Mycorrhizal Genomics Consortium"/>
            <person name="Kohler A."/>
            <person name="Kuo A."/>
            <person name="Nagy L.G."/>
            <person name="Floudas D."/>
            <person name="Copeland A."/>
            <person name="Barry K.W."/>
            <person name="Cichocki N."/>
            <person name="Veneault-Fourrey C."/>
            <person name="LaButti K."/>
            <person name="Lindquist E.A."/>
            <person name="Lipzen A."/>
            <person name="Lundell T."/>
            <person name="Morin E."/>
            <person name="Murat C."/>
            <person name="Riley R."/>
            <person name="Ohm R."/>
            <person name="Sun H."/>
            <person name="Tunlid A."/>
            <person name="Henrissat B."/>
            <person name="Grigoriev I.V."/>
            <person name="Hibbett D.S."/>
            <person name="Martin F."/>
        </authorList>
    </citation>
    <scope>NUCLEOTIDE SEQUENCE [LARGE SCALE GENOMIC DNA]</scope>
    <source>
        <strain evidence="2">Ve08.2h10</strain>
    </source>
</reference>
<feature type="non-terminal residue" evidence="1">
    <location>
        <position position="128"/>
    </location>
</feature>
<dbReference type="Proteomes" id="UP000054538">
    <property type="component" value="Unassembled WGS sequence"/>
</dbReference>
<proteinExistence type="predicted"/>
<dbReference type="InParanoid" id="A0A0D0CUG4"/>
<protein>
    <recommendedName>
        <fullName evidence="3">Retrotransposon Copia-like N-terminal domain-containing protein</fullName>
    </recommendedName>
</protein>
<dbReference type="AlphaFoldDB" id="A0A0D0CUG4"/>
<name>A0A0D0CUG4_9AGAM</name>
<evidence type="ECO:0008006" key="3">
    <source>
        <dbReference type="Google" id="ProtNLM"/>
    </source>
</evidence>
<evidence type="ECO:0000313" key="1">
    <source>
        <dbReference type="EMBL" id="KIK79083.1"/>
    </source>
</evidence>
<accession>A0A0D0CUG4</accession>
<evidence type="ECO:0000313" key="2">
    <source>
        <dbReference type="Proteomes" id="UP000054538"/>
    </source>
</evidence>
<gene>
    <name evidence="1" type="ORF">PAXRUDRAFT_162241</name>
</gene>
<dbReference type="OrthoDB" id="3269759at2759"/>
<keyword evidence="2" id="KW-1185">Reference proteome</keyword>
<dbReference type="HOGENOM" id="CLU_078575_3_0_1"/>